<dbReference type="NCBIfam" id="TIGR01549">
    <property type="entry name" value="HAD-SF-IA-v1"/>
    <property type="match status" value="1"/>
</dbReference>
<dbReference type="PANTHER" id="PTHR46649:SF4">
    <property type="entry name" value="HALOACID DEHALOGENASE-LIKE HYDROLASE (HAD) SUPERFAMILY PROTEIN"/>
    <property type="match status" value="1"/>
</dbReference>
<dbReference type="PANTHER" id="PTHR46649">
    <property type="match status" value="1"/>
</dbReference>
<protein>
    <submittedName>
        <fullName evidence="1">HAD superfamily hydrolase (TIGR01493 family)/HAD superfamily hydrolase (TIGR01509 family)/HAD superfamily hydrolase (TIGR01549 family)</fullName>
    </submittedName>
</protein>
<dbReference type="SFLD" id="SFLDG01129">
    <property type="entry name" value="C1.5:_HAD__Beta-PGM__Phosphata"/>
    <property type="match status" value="1"/>
</dbReference>
<evidence type="ECO:0000313" key="2">
    <source>
        <dbReference type="Proteomes" id="UP000294911"/>
    </source>
</evidence>
<dbReference type="InterPro" id="IPR036412">
    <property type="entry name" value="HAD-like_sf"/>
</dbReference>
<accession>A0A4R2R1V3</accession>
<sequence length="227" mass="24615">MAAQGVLFDFSGTLFRLENEQAWLATALHEAGAAVDDSSRARLLDQLTTPTGDSVELPAEYAEAWARRDLDPALHQKVYHRLLTDHGATPEIADRVYDQLISPDNWFAYPDTGRALRELRAAGVAVGVVSNIAWDIRVAFARYGLHELVDCYVLSYEFGATKPDARIFEHACAKLGLAPEQTLMVGDSAEADGGATAIGAGFAQVDPLPTAERPDALLALLEAHDLR</sequence>
<keyword evidence="1" id="KW-0378">Hydrolase</keyword>
<dbReference type="NCBIfam" id="TIGR01509">
    <property type="entry name" value="HAD-SF-IA-v3"/>
    <property type="match status" value="1"/>
</dbReference>
<dbReference type="GO" id="GO:0016787">
    <property type="term" value="F:hydrolase activity"/>
    <property type="evidence" value="ECO:0007669"/>
    <property type="project" value="UniProtKB-KW"/>
</dbReference>
<keyword evidence="2" id="KW-1185">Reference proteome</keyword>
<dbReference type="Gene3D" id="1.10.150.720">
    <property type="entry name" value="Haloacid dehalogenase-like hydrolase"/>
    <property type="match status" value="1"/>
</dbReference>
<dbReference type="EMBL" id="SLXQ01000001">
    <property type="protein sequence ID" value="TCP56672.1"/>
    <property type="molecule type" value="Genomic_DNA"/>
</dbReference>
<dbReference type="RefSeq" id="WP_132875241.1">
    <property type="nucleotide sequence ID" value="NZ_SLXQ01000001.1"/>
</dbReference>
<dbReference type="Pfam" id="PF00702">
    <property type="entry name" value="Hydrolase"/>
    <property type="match status" value="1"/>
</dbReference>
<dbReference type="SFLD" id="SFLDS00003">
    <property type="entry name" value="Haloacid_Dehalogenase"/>
    <property type="match status" value="1"/>
</dbReference>
<evidence type="ECO:0000313" key="1">
    <source>
        <dbReference type="EMBL" id="TCP56672.1"/>
    </source>
</evidence>
<name>A0A4R2R1V3_9PSEU</name>
<dbReference type="Gene3D" id="3.40.50.1000">
    <property type="entry name" value="HAD superfamily/HAD-like"/>
    <property type="match status" value="1"/>
</dbReference>
<dbReference type="InterPro" id="IPR023214">
    <property type="entry name" value="HAD_sf"/>
</dbReference>
<dbReference type="InterPro" id="IPR044924">
    <property type="entry name" value="HAD-SF_hydro_IA_REG-2-like_cap"/>
</dbReference>
<dbReference type="Proteomes" id="UP000294911">
    <property type="component" value="Unassembled WGS sequence"/>
</dbReference>
<gene>
    <name evidence="1" type="ORF">EV191_101618</name>
</gene>
<dbReference type="InterPro" id="IPR006439">
    <property type="entry name" value="HAD-SF_hydro_IA"/>
</dbReference>
<dbReference type="SUPFAM" id="SSF56784">
    <property type="entry name" value="HAD-like"/>
    <property type="match status" value="1"/>
</dbReference>
<dbReference type="OrthoDB" id="3362560at2"/>
<comment type="caution">
    <text evidence="1">The sequence shown here is derived from an EMBL/GenBank/DDBJ whole genome shotgun (WGS) entry which is preliminary data.</text>
</comment>
<dbReference type="AlphaFoldDB" id="A0A4R2R1V3"/>
<organism evidence="1 2">
    <name type="scientific">Tamaricihabitans halophyticus</name>
    <dbReference type="NCBI Taxonomy" id="1262583"/>
    <lineage>
        <taxon>Bacteria</taxon>
        <taxon>Bacillati</taxon>
        <taxon>Actinomycetota</taxon>
        <taxon>Actinomycetes</taxon>
        <taxon>Pseudonocardiales</taxon>
        <taxon>Pseudonocardiaceae</taxon>
        <taxon>Tamaricihabitans</taxon>
    </lineage>
</organism>
<proteinExistence type="predicted"/>
<reference evidence="1 2" key="1">
    <citation type="submission" date="2019-03" db="EMBL/GenBank/DDBJ databases">
        <title>Genomic Encyclopedia of Type Strains, Phase IV (KMG-IV): sequencing the most valuable type-strain genomes for metagenomic binning, comparative biology and taxonomic classification.</title>
        <authorList>
            <person name="Goeker M."/>
        </authorList>
    </citation>
    <scope>NUCLEOTIDE SEQUENCE [LARGE SCALE GENOMIC DNA]</scope>
    <source>
        <strain evidence="1 2">DSM 45765</strain>
    </source>
</reference>
<dbReference type="PRINTS" id="PR00413">
    <property type="entry name" value="HADHALOGNASE"/>
</dbReference>